<dbReference type="eggNOG" id="COG0402">
    <property type="taxonomic scope" value="Bacteria"/>
</dbReference>
<dbReference type="InterPro" id="IPR052349">
    <property type="entry name" value="Metallo-hydrolase_Enzymes"/>
</dbReference>
<comment type="caution">
    <text evidence="4">The sequence shown here is derived from an EMBL/GenBank/DDBJ whole genome shotgun (WGS) entry which is preliminary data.</text>
</comment>
<dbReference type="InterPro" id="IPR032466">
    <property type="entry name" value="Metal_Hydrolase"/>
</dbReference>
<dbReference type="RefSeq" id="WP_004581241.1">
    <property type="nucleotide sequence ID" value="NZ_AP028878.1"/>
</dbReference>
<dbReference type="Gene3D" id="3.20.20.140">
    <property type="entry name" value="Metal-dependent hydrolases"/>
    <property type="match status" value="1"/>
</dbReference>
<keyword evidence="2" id="KW-0378">Hydrolase</keyword>
<sequence>MTSHPTAITNARLPGRDGLFRLPMANGQFSAIEHLPEKATVGDGELDAGGNLVTPPFVEPHIHLDAAMTAGEPRWNRSGTLFEGIECWSERKPMLTRADVIQRAEKTLKLFAAHGIQYVRTHVDVTDPTLVALEAMVEVRERVADCIDLQIVAFPQEGILSFPGGKDLMNRAMTIGADVVGGIPHFEFTRDYGVESVKALMDLAERHDSLVDVHCDEIDDPASRFLEVLAAEALARDYGTRVTASHTCAMHSYDDAYCSRLFRLLAKANLRFVALPTENLHLQGRFDGYPKRRGVTRVPELLDADLKVAMGQDSIRDPWYPMGNGNLLRTLDVGLHACHMLGTDRIDRSLELITENGAAVMGLADYGVAEGKPARCVILNGETPYEVLLNQSPVLASVRDGRVLVRRVPAPAEVNGWPE</sequence>
<evidence type="ECO:0000256" key="2">
    <source>
        <dbReference type="ARBA" id="ARBA00022801"/>
    </source>
</evidence>
<dbReference type="SUPFAM" id="SSF51338">
    <property type="entry name" value="Composite domain of metallo-dependent hydrolases"/>
    <property type="match status" value="1"/>
</dbReference>
<dbReference type="PATRIC" id="fig|626887.3.peg.3297"/>
<dbReference type="FunFam" id="3.20.20.140:FF:000019">
    <property type="entry name" value="Cytosine deaminase"/>
    <property type="match status" value="1"/>
</dbReference>
<dbReference type="HOGENOM" id="CLU_031758_0_1_6"/>
<dbReference type="GO" id="GO:0004131">
    <property type="term" value="F:cytosine deaminase activity"/>
    <property type="evidence" value="ECO:0007669"/>
    <property type="project" value="TreeGrafter"/>
</dbReference>
<dbReference type="STRING" id="626887.J057_16500"/>
<evidence type="ECO:0000313" key="5">
    <source>
        <dbReference type="Proteomes" id="UP000013165"/>
    </source>
</evidence>
<dbReference type="NCBIfam" id="NF006685">
    <property type="entry name" value="PRK09230.1"/>
    <property type="match status" value="1"/>
</dbReference>
<reference evidence="4 5" key="1">
    <citation type="journal article" date="2013" name="Genome Announc.">
        <title>Genome Sequence of the Polycyclic Aromatic Hydrocarbon-Degrading Bacterium Strain Marinobacter nanhaiticus D15-8WT.</title>
        <authorList>
            <person name="Cui Z."/>
            <person name="Gao W."/>
            <person name="Li Q."/>
            <person name="Xu G."/>
            <person name="Zheng L."/>
        </authorList>
    </citation>
    <scope>NUCLEOTIDE SEQUENCE [LARGE SCALE GENOMIC DNA]</scope>
    <source>
        <strain evidence="4 5">D15-8W</strain>
    </source>
</reference>
<dbReference type="GO" id="GO:0006209">
    <property type="term" value="P:cytosine catabolic process"/>
    <property type="evidence" value="ECO:0007669"/>
    <property type="project" value="TreeGrafter"/>
</dbReference>
<dbReference type="SUPFAM" id="SSF51556">
    <property type="entry name" value="Metallo-dependent hydrolases"/>
    <property type="match status" value="1"/>
</dbReference>
<evidence type="ECO:0000313" key="4">
    <source>
        <dbReference type="EMBL" id="ENO13016.1"/>
    </source>
</evidence>
<keyword evidence="1" id="KW-0479">Metal-binding</keyword>
<dbReference type="Pfam" id="PF07969">
    <property type="entry name" value="Amidohydro_3"/>
    <property type="match status" value="1"/>
</dbReference>
<gene>
    <name evidence="4" type="ORF">J057_16500</name>
</gene>
<dbReference type="InterPro" id="IPR011059">
    <property type="entry name" value="Metal-dep_hydrolase_composite"/>
</dbReference>
<dbReference type="NCBIfam" id="NF005748">
    <property type="entry name" value="PRK07572.1"/>
    <property type="match status" value="1"/>
</dbReference>
<dbReference type="Proteomes" id="UP000013165">
    <property type="component" value="Unassembled WGS sequence"/>
</dbReference>
<keyword evidence="5" id="KW-1185">Reference proteome</keyword>
<dbReference type="InterPro" id="IPR013108">
    <property type="entry name" value="Amidohydro_3"/>
</dbReference>
<proteinExistence type="predicted"/>
<dbReference type="EMBL" id="APLQ01000014">
    <property type="protein sequence ID" value="ENO13016.1"/>
    <property type="molecule type" value="Genomic_DNA"/>
</dbReference>
<dbReference type="OrthoDB" id="9815027at2"/>
<evidence type="ECO:0000256" key="1">
    <source>
        <dbReference type="ARBA" id="ARBA00022723"/>
    </source>
</evidence>
<protein>
    <submittedName>
        <fullName evidence="4">Cytosine deaminase</fullName>
    </submittedName>
</protein>
<dbReference type="PANTHER" id="PTHR32027">
    <property type="entry name" value="CYTOSINE DEAMINASE"/>
    <property type="match status" value="1"/>
</dbReference>
<dbReference type="Gene3D" id="2.30.40.10">
    <property type="entry name" value="Urease, subunit C, domain 1"/>
    <property type="match status" value="1"/>
</dbReference>
<dbReference type="GO" id="GO:0035888">
    <property type="term" value="F:isoguanine deaminase activity"/>
    <property type="evidence" value="ECO:0007669"/>
    <property type="project" value="TreeGrafter"/>
</dbReference>
<accession>N6WNC3</accession>
<dbReference type="CDD" id="cd01293">
    <property type="entry name" value="Bact_CD"/>
    <property type="match status" value="1"/>
</dbReference>
<dbReference type="AlphaFoldDB" id="N6WNC3"/>
<dbReference type="PANTHER" id="PTHR32027:SF0">
    <property type="entry name" value="CYTOSINE DEAMINASE"/>
    <property type="match status" value="1"/>
</dbReference>
<organism evidence="4 5">
    <name type="scientific">Marinobacter nanhaiticus D15-8W</name>
    <dbReference type="NCBI Taxonomy" id="626887"/>
    <lineage>
        <taxon>Bacteria</taxon>
        <taxon>Pseudomonadati</taxon>
        <taxon>Pseudomonadota</taxon>
        <taxon>Gammaproteobacteria</taxon>
        <taxon>Pseudomonadales</taxon>
        <taxon>Marinobacteraceae</taxon>
        <taxon>Marinobacter</taxon>
    </lineage>
</organism>
<dbReference type="GO" id="GO:0046872">
    <property type="term" value="F:metal ion binding"/>
    <property type="evidence" value="ECO:0007669"/>
    <property type="project" value="UniProtKB-KW"/>
</dbReference>
<feature type="domain" description="Amidohydrolase 3" evidence="3">
    <location>
        <begin position="46"/>
        <end position="404"/>
    </location>
</feature>
<name>N6WNC3_9GAMM</name>
<evidence type="ECO:0000259" key="3">
    <source>
        <dbReference type="Pfam" id="PF07969"/>
    </source>
</evidence>